<dbReference type="InterPro" id="IPR018083">
    <property type="entry name" value="Sterol_reductase_CS"/>
</dbReference>
<evidence type="ECO:0000256" key="4">
    <source>
        <dbReference type="ARBA" id="ARBA00022692"/>
    </source>
</evidence>
<accession>A0A4Z1KIC6</accession>
<dbReference type="STRING" id="87229.A0A4Z1KIC6"/>
<evidence type="ECO:0000256" key="13">
    <source>
        <dbReference type="ARBA" id="ARBA00023221"/>
    </source>
</evidence>
<name>A0A4Z1KIC6_9HELO</name>
<feature type="transmembrane region" description="Helical" evidence="17">
    <location>
        <begin position="63"/>
        <end position="86"/>
    </location>
</feature>
<feature type="region of interest" description="Disordered" evidence="18">
    <location>
        <begin position="1"/>
        <end position="22"/>
    </location>
</feature>
<dbReference type="EC" id="1.3.1.71" evidence="15 17"/>
<dbReference type="PANTHER" id="PTHR21257:SF31">
    <property type="entry name" value="DELTA(24(24(1)))-STEROL REDUCTASE ERG4"/>
    <property type="match status" value="1"/>
</dbReference>
<comment type="pathway">
    <text evidence="14 17">Steroid metabolism; ergosterol biosynthesis.</text>
</comment>
<evidence type="ECO:0000256" key="11">
    <source>
        <dbReference type="ARBA" id="ARBA00023136"/>
    </source>
</evidence>
<feature type="compositionally biased region" description="Basic and acidic residues" evidence="18">
    <location>
        <begin position="11"/>
        <end position="22"/>
    </location>
</feature>
<evidence type="ECO:0000256" key="14">
    <source>
        <dbReference type="ARBA" id="ARBA00029435"/>
    </source>
</evidence>
<evidence type="ECO:0000256" key="1">
    <source>
        <dbReference type="ARBA" id="ARBA00004141"/>
    </source>
</evidence>
<keyword evidence="9 17" id="KW-0756">Sterol biosynthesis</keyword>
<dbReference type="AlphaFoldDB" id="A0A4Z1KIC6"/>
<evidence type="ECO:0000256" key="6">
    <source>
        <dbReference type="ARBA" id="ARBA00022955"/>
    </source>
</evidence>
<dbReference type="Pfam" id="PF01222">
    <property type="entry name" value="ERG4_ERG24"/>
    <property type="match status" value="2"/>
</dbReference>
<evidence type="ECO:0000256" key="3">
    <source>
        <dbReference type="ARBA" id="ARBA00022516"/>
    </source>
</evidence>
<dbReference type="InterPro" id="IPR001171">
    <property type="entry name" value="ERG24_DHCR-like"/>
</dbReference>
<comment type="catalytic activity">
    <reaction evidence="16">
        <text>ergosterol + NADP(+) = ergosta-5,7,22,24(28)-tetraen-3beta-ol + NADPH + H(+)</text>
        <dbReference type="Rhea" id="RHEA:18501"/>
        <dbReference type="ChEBI" id="CHEBI:15378"/>
        <dbReference type="ChEBI" id="CHEBI:16933"/>
        <dbReference type="ChEBI" id="CHEBI:18249"/>
        <dbReference type="ChEBI" id="CHEBI:57783"/>
        <dbReference type="ChEBI" id="CHEBI:58349"/>
        <dbReference type="EC" id="1.3.1.71"/>
    </reaction>
    <physiologicalReaction direction="right-to-left" evidence="16">
        <dbReference type="Rhea" id="RHEA:18503"/>
    </physiologicalReaction>
</comment>
<keyword evidence="20" id="KW-1185">Reference proteome</keyword>
<dbReference type="PROSITE" id="PS01017">
    <property type="entry name" value="STEROL_REDUCT_1"/>
    <property type="match status" value="1"/>
</dbReference>
<evidence type="ECO:0000256" key="15">
    <source>
        <dbReference type="ARBA" id="ARBA00038892"/>
    </source>
</evidence>
<gene>
    <name evidence="19" type="ORF">BPOR_0358g00010</name>
</gene>
<dbReference type="GO" id="GO:0006696">
    <property type="term" value="P:ergosterol biosynthetic process"/>
    <property type="evidence" value="ECO:0007669"/>
    <property type="project" value="TreeGrafter"/>
</dbReference>
<reference evidence="19 20" key="1">
    <citation type="submission" date="2017-12" db="EMBL/GenBank/DDBJ databases">
        <title>Comparative genomics of Botrytis spp.</title>
        <authorList>
            <person name="Valero-Jimenez C.A."/>
            <person name="Tapia P."/>
            <person name="Veloso J."/>
            <person name="Silva-Moreno E."/>
            <person name="Staats M."/>
            <person name="Valdes J.H."/>
            <person name="Van Kan J.A.L."/>
        </authorList>
    </citation>
    <scope>NUCLEOTIDE SEQUENCE [LARGE SCALE GENOMIC DNA]</scope>
    <source>
        <strain evidence="19 20">MUCL3349</strain>
    </source>
</reference>
<evidence type="ECO:0000313" key="20">
    <source>
        <dbReference type="Proteomes" id="UP000297280"/>
    </source>
</evidence>
<organism evidence="19 20">
    <name type="scientific">Botrytis porri</name>
    <dbReference type="NCBI Taxonomy" id="87229"/>
    <lineage>
        <taxon>Eukaryota</taxon>
        <taxon>Fungi</taxon>
        <taxon>Dikarya</taxon>
        <taxon>Ascomycota</taxon>
        <taxon>Pezizomycotina</taxon>
        <taxon>Leotiomycetes</taxon>
        <taxon>Helotiales</taxon>
        <taxon>Sclerotiniaceae</taxon>
        <taxon>Botrytis</taxon>
    </lineage>
</organism>
<feature type="transmembrane region" description="Helical" evidence="17">
    <location>
        <begin position="125"/>
        <end position="145"/>
    </location>
</feature>
<comment type="subcellular location">
    <subcellularLocation>
        <location evidence="1">Membrane</location>
        <topology evidence="1">Multi-pass membrane protein</topology>
    </subcellularLocation>
</comment>
<keyword evidence="4 17" id="KW-0812">Transmembrane</keyword>
<evidence type="ECO:0000256" key="10">
    <source>
        <dbReference type="ARBA" id="ARBA00023098"/>
    </source>
</evidence>
<dbReference type="Proteomes" id="UP000297280">
    <property type="component" value="Unassembled WGS sequence"/>
</dbReference>
<evidence type="ECO:0000313" key="19">
    <source>
        <dbReference type="EMBL" id="TGO85843.1"/>
    </source>
</evidence>
<dbReference type="GO" id="GO:0000246">
    <property type="term" value="F:Delta24(24-1) sterol reductase activity"/>
    <property type="evidence" value="ECO:0007669"/>
    <property type="project" value="UniProtKB-EC"/>
</dbReference>
<evidence type="ECO:0000256" key="12">
    <source>
        <dbReference type="ARBA" id="ARBA00023166"/>
    </source>
</evidence>
<evidence type="ECO:0000256" key="16">
    <source>
        <dbReference type="ARBA" id="ARBA00048918"/>
    </source>
</evidence>
<dbReference type="GO" id="GO:0005789">
    <property type="term" value="C:endoplasmic reticulum membrane"/>
    <property type="evidence" value="ECO:0007669"/>
    <property type="project" value="TreeGrafter"/>
</dbReference>
<sequence length="315" mass="36850">MTQSSLKKQVRQGDDNVKPIKSVKKDATEKADDFAREHITGGWRPGMDHKVDDSGHFEFGGSLGVLALMIGFPTLMYYMWIGAIYYDGKFPLPTEGQSFTDFAKHLLHLVYTRAFPHFRAWRIYWTYYIFEVACYLFMPGFTCFGKPLLHEAFARGAQHRITGYPIYDFFMGAELNPRLFGILDFKMFYEVRIPWFILFGLSCATATRQYEQYGYISGEVMFLVMAHFVYANACAKAEHLITTTWDMYQEKMGFMLTFWNMAGYHSHNVIARYILRARIQQNTHGTDMRLRHSLFFIYLFTGYGIHQMDRKTISE</sequence>
<evidence type="ECO:0000256" key="8">
    <source>
        <dbReference type="ARBA" id="ARBA00023002"/>
    </source>
</evidence>
<protein>
    <recommendedName>
        <fullName evidence="15 17">Delta(24(24(1)))-sterol reductase</fullName>
        <ecNumber evidence="15 17">1.3.1.71</ecNumber>
    </recommendedName>
    <alternativeName>
        <fullName evidence="17">C-24(28) sterol reductase</fullName>
    </alternativeName>
    <alternativeName>
        <fullName evidence="17">Sterol Delta(24(28))-reductase</fullName>
    </alternativeName>
</protein>
<keyword evidence="8 17" id="KW-0560">Oxidoreductase</keyword>
<comment type="caution">
    <text evidence="17">Lacks conserved residue(s) required for the propagation of feature annotation.</text>
</comment>
<keyword evidence="7 17" id="KW-1133">Transmembrane helix</keyword>
<evidence type="ECO:0000256" key="7">
    <source>
        <dbReference type="ARBA" id="ARBA00022989"/>
    </source>
</evidence>
<keyword evidence="6 17" id="KW-0752">Steroid biosynthesis</keyword>
<evidence type="ECO:0000256" key="9">
    <source>
        <dbReference type="ARBA" id="ARBA00023011"/>
    </source>
</evidence>
<evidence type="ECO:0000256" key="18">
    <source>
        <dbReference type="SAM" id="MobiDB-lite"/>
    </source>
</evidence>
<comment type="caution">
    <text evidence="19">The sequence shown here is derived from an EMBL/GenBank/DDBJ whole genome shotgun (WGS) entry which is preliminary data.</text>
</comment>
<evidence type="ECO:0000256" key="2">
    <source>
        <dbReference type="ARBA" id="ARBA00005402"/>
    </source>
</evidence>
<keyword evidence="3 17" id="KW-0444">Lipid biosynthesis</keyword>
<dbReference type="PANTHER" id="PTHR21257">
    <property type="entry name" value="DELTA(14)-STEROL REDUCTASE"/>
    <property type="match status" value="1"/>
</dbReference>
<evidence type="ECO:0000256" key="17">
    <source>
        <dbReference type="RuleBase" id="RU369120"/>
    </source>
</evidence>
<proteinExistence type="inferred from homology"/>
<keyword evidence="5" id="KW-0521">NADP</keyword>
<dbReference type="EMBL" id="PQXO01000357">
    <property type="protein sequence ID" value="TGO85843.1"/>
    <property type="molecule type" value="Genomic_DNA"/>
</dbReference>
<keyword evidence="11 17" id="KW-0472">Membrane</keyword>
<keyword evidence="13 17" id="KW-0753">Steroid metabolism</keyword>
<keyword evidence="12 17" id="KW-1207">Sterol metabolism</keyword>
<comment type="similarity">
    <text evidence="2 17">Belongs to the ERG4/ERG24 family.</text>
</comment>
<keyword evidence="10 17" id="KW-0443">Lipid metabolism</keyword>
<evidence type="ECO:0000256" key="5">
    <source>
        <dbReference type="ARBA" id="ARBA00022857"/>
    </source>
</evidence>